<dbReference type="EMBL" id="JBFXLU010000406">
    <property type="protein sequence ID" value="KAL2827274.1"/>
    <property type="molecule type" value="Genomic_DNA"/>
</dbReference>
<keyword evidence="2" id="KW-1185">Reference proteome</keyword>
<gene>
    <name evidence="1" type="ORF">BJY01DRAFT_229246</name>
</gene>
<name>A0ABR4IHM7_9EURO</name>
<evidence type="ECO:0000313" key="2">
    <source>
        <dbReference type="Proteomes" id="UP001610446"/>
    </source>
</evidence>
<evidence type="ECO:0000313" key="1">
    <source>
        <dbReference type="EMBL" id="KAL2827274.1"/>
    </source>
</evidence>
<comment type="caution">
    <text evidence="1">The sequence shown here is derived from an EMBL/GenBank/DDBJ whole genome shotgun (WGS) entry which is preliminary data.</text>
</comment>
<accession>A0ABR4IHM7</accession>
<sequence>MPPSLYQRVTSAISSSLTKSFGDDRPTLRNRALSRVTALTYCINGQGENWPKVQI</sequence>
<organism evidence="1 2">
    <name type="scientific">Aspergillus pseudoustus</name>
    <dbReference type="NCBI Taxonomy" id="1810923"/>
    <lineage>
        <taxon>Eukaryota</taxon>
        <taxon>Fungi</taxon>
        <taxon>Dikarya</taxon>
        <taxon>Ascomycota</taxon>
        <taxon>Pezizomycotina</taxon>
        <taxon>Eurotiomycetes</taxon>
        <taxon>Eurotiomycetidae</taxon>
        <taxon>Eurotiales</taxon>
        <taxon>Aspergillaceae</taxon>
        <taxon>Aspergillus</taxon>
        <taxon>Aspergillus subgen. Nidulantes</taxon>
    </lineage>
</organism>
<dbReference type="Proteomes" id="UP001610446">
    <property type="component" value="Unassembled WGS sequence"/>
</dbReference>
<proteinExistence type="predicted"/>
<protein>
    <submittedName>
        <fullName evidence="1">Uncharacterized protein</fullName>
    </submittedName>
</protein>
<reference evidence="1 2" key="1">
    <citation type="submission" date="2024-07" db="EMBL/GenBank/DDBJ databases">
        <title>Section-level genome sequencing and comparative genomics of Aspergillus sections Usti and Cavernicolus.</title>
        <authorList>
            <consortium name="Lawrence Berkeley National Laboratory"/>
            <person name="Nybo J.L."/>
            <person name="Vesth T.C."/>
            <person name="Theobald S."/>
            <person name="Frisvad J.C."/>
            <person name="Larsen T.O."/>
            <person name="Kjaerboelling I."/>
            <person name="Rothschild-Mancinelli K."/>
            <person name="Lyhne E.K."/>
            <person name="Kogle M.E."/>
            <person name="Barry K."/>
            <person name="Clum A."/>
            <person name="Na H."/>
            <person name="Ledsgaard L."/>
            <person name="Lin J."/>
            <person name="Lipzen A."/>
            <person name="Kuo A."/>
            <person name="Riley R."/>
            <person name="Mondo S."/>
            <person name="Labutti K."/>
            <person name="Haridas S."/>
            <person name="Pangalinan J."/>
            <person name="Salamov A.A."/>
            <person name="Simmons B.A."/>
            <person name="Magnuson J.K."/>
            <person name="Chen J."/>
            <person name="Drula E."/>
            <person name="Henrissat B."/>
            <person name="Wiebenga A."/>
            <person name="Lubbers R.J."/>
            <person name="Gomes A.C."/>
            <person name="Makela M.R."/>
            <person name="Stajich J."/>
            <person name="Grigoriev I.V."/>
            <person name="Mortensen U.H."/>
            <person name="De Vries R.P."/>
            <person name="Baker S.E."/>
            <person name="Andersen M.R."/>
        </authorList>
    </citation>
    <scope>NUCLEOTIDE SEQUENCE [LARGE SCALE GENOMIC DNA]</scope>
    <source>
        <strain evidence="1 2">CBS 123904</strain>
    </source>
</reference>